<dbReference type="OrthoDB" id="9792992at2"/>
<keyword evidence="4" id="KW-1185">Reference proteome</keyword>
<keyword evidence="1" id="KW-1133">Transmembrane helix</keyword>
<dbReference type="GO" id="GO:0000155">
    <property type="term" value="F:phosphorelay sensor kinase activity"/>
    <property type="evidence" value="ECO:0007669"/>
    <property type="project" value="InterPro"/>
</dbReference>
<organism evidence="3 4">
    <name type="scientific">Larkinella rosea</name>
    <dbReference type="NCBI Taxonomy" id="2025312"/>
    <lineage>
        <taxon>Bacteria</taxon>
        <taxon>Pseudomonadati</taxon>
        <taxon>Bacteroidota</taxon>
        <taxon>Cytophagia</taxon>
        <taxon>Cytophagales</taxon>
        <taxon>Spirosomataceae</taxon>
        <taxon>Larkinella</taxon>
    </lineage>
</organism>
<dbReference type="InterPro" id="IPR050640">
    <property type="entry name" value="Bact_2-comp_sensor_kinase"/>
</dbReference>
<sequence length="345" mass="39300">MKKDQKTGWDGLSGTTKHLLIGLLAALPIYLASALYTKTIVSKDDEEAALAATVFFLGGVYIGRYIAQLWVSKNIPGWLFAVLSAVSILCIIWIFFHADFPLQESRIFLNLLLFYLPLFIVSVAIGMLIKLGRLSVANQVQEAKAQAVQSQSELHLLQSQLSPHFLFNTLNNLYGISITQHDKIPILLLKLSDLLRYSVYDAKELFVPLKDELAYIHNYIDFEKIRIGNRLFLTTSIEDLSHTNIRIAPMLLIVFIENAFKHAKNSLEHRILIDISLRTWGNFILFSVKNSRGSENDETNKLENNSGFGLENVKKRLDLLYPNAHDLNIQDHEQEYKVMLQLKVK</sequence>
<dbReference type="PANTHER" id="PTHR34220">
    <property type="entry name" value="SENSOR HISTIDINE KINASE YPDA"/>
    <property type="match status" value="1"/>
</dbReference>
<feature type="transmembrane region" description="Helical" evidence="1">
    <location>
        <begin position="48"/>
        <end position="66"/>
    </location>
</feature>
<evidence type="ECO:0000313" key="3">
    <source>
        <dbReference type="EMBL" id="RRB06711.1"/>
    </source>
</evidence>
<proteinExistence type="predicted"/>
<comment type="caution">
    <text evidence="3">The sequence shown here is derived from an EMBL/GenBank/DDBJ whole genome shotgun (WGS) entry which is preliminary data.</text>
</comment>
<reference evidence="3 4" key="1">
    <citation type="submission" date="2018-11" db="EMBL/GenBank/DDBJ databases">
        <authorList>
            <person name="Zhou Z."/>
            <person name="Wang G."/>
        </authorList>
    </citation>
    <scope>NUCLEOTIDE SEQUENCE [LARGE SCALE GENOMIC DNA]</scope>
    <source>
        <strain evidence="3 4">KCTC52004</strain>
    </source>
</reference>
<evidence type="ECO:0000313" key="4">
    <source>
        <dbReference type="Proteomes" id="UP000271925"/>
    </source>
</evidence>
<dbReference type="AlphaFoldDB" id="A0A3P1BZX3"/>
<gene>
    <name evidence="3" type="ORF">EHT25_02645</name>
</gene>
<dbReference type="Proteomes" id="UP000271925">
    <property type="component" value="Unassembled WGS sequence"/>
</dbReference>
<evidence type="ECO:0000256" key="1">
    <source>
        <dbReference type="SAM" id="Phobius"/>
    </source>
</evidence>
<accession>A0A3P1BZX3</accession>
<dbReference type="Gene3D" id="3.30.565.10">
    <property type="entry name" value="Histidine kinase-like ATPase, C-terminal domain"/>
    <property type="match status" value="1"/>
</dbReference>
<dbReference type="SUPFAM" id="SSF55874">
    <property type="entry name" value="ATPase domain of HSP90 chaperone/DNA topoisomerase II/histidine kinase"/>
    <property type="match status" value="1"/>
</dbReference>
<feature type="domain" description="Signal transduction histidine kinase internal region" evidence="2">
    <location>
        <begin position="153"/>
        <end position="231"/>
    </location>
</feature>
<protein>
    <submittedName>
        <fullName evidence="3">GHKL domain-containing protein</fullName>
    </submittedName>
</protein>
<dbReference type="InterPro" id="IPR010559">
    <property type="entry name" value="Sig_transdc_His_kin_internal"/>
</dbReference>
<name>A0A3P1BZX3_9BACT</name>
<dbReference type="GO" id="GO:0016020">
    <property type="term" value="C:membrane"/>
    <property type="evidence" value="ECO:0007669"/>
    <property type="project" value="InterPro"/>
</dbReference>
<feature type="transmembrane region" description="Helical" evidence="1">
    <location>
        <begin position="78"/>
        <end position="96"/>
    </location>
</feature>
<dbReference type="PANTHER" id="PTHR34220:SF7">
    <property type="entry name" value="SENSOR HISTIDINE KINASE YPDA"/>
    <property type="match status" value="1"/>
</dbReference>
<keyword evidence="1" id="KW-0472">Membrane</keyword>
<dbReference type="EMBL" id="RQJO01000007">
    <property type="protein sequence ID" value="RRB06711.1"/>
    <property type="molecule type" value="Genomic_DNA"/>
</dbReference>
<feature type="transmembrane region" description="Helical" evidence="1">
    <location>
        <begin position="108"/>
        <end position="129"/>
    </location>
</feature>
<evidence type="ECO:0000259" key="2">
    <source>
        <dbReference type="Pfam" id="PF06580"/>
    </source>
</evidence>
<feature type="transmembrane region" description="Helical" evidence="1">
    <location>
        <begin position="19"/>
        <end position="36"/>
    </location>
</feature>
<dbReference type="Pfam" id="PF06580">
    <property type="entry name" value="His_kinase"/>
    <property type="match status" value="1"/>
</dbReference>
<keyword evidence="1" id="KW-0812">Transmembrane</keyword>
<dbReference type="RefSeq" id="WP_124870242.1">
    <property type="nucleotide sequence ID" value="NZ_RQJO01000007.1"/>
</dbReference>
<dbReference type="InterPro" id="IPR036890">
    <property type="entry name" value="HATPase_C_sf"/>
</dbReference>